<protein>
    <submittedName>
        <fullName evidence="1">Uncharacterized protein</fullName>
    </submittedName>
</protein>
<evidence type="ECO:0000313" key="2">
    <source>
        <dbReference type="Proteomes" id="UP000037035"/>
    </source>
</evidence>
<name>A0A0L6VS39_9BASI</name>
<organism evidence="1 2">
    <name type="scientific">Puccinia sorghi</name>
    <dbReference type="NCBI Taxonomy" id="27349"/>
    <lineage>
        <taxon>Eukaryota</taxon>
        <taxon>Fungi</taxon>
        <taxon>Dikarya</taxon>
        <taxon>Basidiomycota</taxon>
        <taxon>Pucciniomycotina</taxon>
        <taxon>Pucciniomycetes</taxon>
        <taxon>Pucciniales</taxon>
        <taxon>Pucciniaceae</taxon>
        <taxon>Puccinia</taxon>
    </lineage>
</organism>
<accession>A0A0L6VS39</accession>
<comment type="caution">
    <text evidence="1">The sequence shown here is derived from an EMBL/GenBank/DDBJ whole genome shotgun (WGS) entry which is preliminary data.</text>
</comment>
<evidence type="ECO:0000313" key="1">
    <source>
        <dbReference type="EMBL" id="KNZ63005.1"/>
    </source>
</evidence>
<proteinExistence type="predicted"/>
<dbReference type="Proteomes" id="UP000037035">
    <property type="component" value="Unassembled WGS sequence"/>
</dbReference>
<dbReference type="OrthoDB" id="6019893at2759"/>
<sequence>MLNLIILKLPLYNLMIDHFKISWARCHNSIYKNSLEMLRMLKLSVFHHFPLPKSSPIIKFPVGSSKDSSTKFIVKLPGINNLSNKAWKKSISSVQFTMWPLFECLSMPHIISIYGVAQFATAKLPSIGKVPFFKRLACHSWVKMSSSQINHQSSAFPLSPSSSYLSCGAGMKKKLYTLWSQIGSNQGPAIQSQAITSFHEWNWCQDHTIVAFDEMISSLTYMLSTESQDLKTCLGNKWREHCILTGKVVGSRKGLDGFTKRNYCMFIFSPLSEMKSIALDREDETMLSEIVPHIGLFIGSGRRSSMNHNQQISLIIYMDQYMILDFMSSMTHGLESRKKHPRISISQLTNIPIRSFSPHRTQICVNYVLEWFIMEY</sequence>
<dbReference type="AlphaFoldDB" id="A0A0L6VS39"/>
<keyword evidence="2" id="KW-1185">Reference proteome</keyword>
<dbReference type="STRING" id="27349.A0A0L6VS39"/>
<dbReference type="VEuPathDB" id="FungiDB:VP01_119g16"/>
<gene>
    <name evidence="1" type="ORF">VP01_119g16</name>
</gene>
<dbReference type="EMBL" id="LAVV01002221">
    <property type="protein sequence ID" value="KNZ63005.1"/>
    <property type="molecule type" value="Genomic_DNA"/>
</dbReference>
<reference evidence="1 2" key="1">
    <citation type="submission" date="2015-08" db="EMBL/GenBank/DDBJ databases">
        <title>Next Generation Sequencing and Analysis of the Genome of Puccinia sorghi L Schw, the Causal Agent of Maize Common Rust.</title>
        <authorList>
            <person name="Rochi L."/>
            <person name="Burguener G."/>
            <person name="Darino M."/>
            <person name="Turjanski A."/>
            <person name="Kreff E."/>
            <person name="Dieguez M.J."/>
            <person name="Sacco F."/>
        </authorList>
    </citation>
    <scope>NUCLEOTIDE SEQUENCE [LARGE SCALE GENOMIC DNA]</scope>
    <source>
        <strain evidence="1 2">RO10H11247</strain>
    </source>
</reference>